<gene>
    <name evidence="5" type="ORF">GSLYS_00022068001</name>
</gene>
<proteinExistence type="predicted"/>
<name>A0AAV2IRG1_LYMST</name>
<evidence type="ECO:0000256" key="3">
    <source>
        <dbReference type="PROSITE-ProRule" id="PRU00059"/>
    </source>
</evidence>
<comment type="caution">
    <text evidence="3">Lacks conserved residue(s) required for the propagation of feature annotation.</text>
</comment>
<evidence type="ECO:0000256" key="2">
    <source>
        <dbReference type="ARBA" id="ARBA00023157"/>
    </source>
</evidence>
<dbReference type="PANTHER" id="PTHR24251">
    <property type="entry name" value="OVOCHYMASE-RELATED"/>
    <property type="match status" value="1"/>
</dbReference>
<reference evidence="5 6" key="1">
    <citation type="submission" date="2024-04" db="EMBL/GenBank/DDBJ databases">
        <authorList>
            <consortium name="Genoscope - CEA"/>
            <person name="William W."/>
        </authorList>
    </citation>
    <scope>NUCLEOTIDE SEQUENCE [LARGE SCALE GENOMIC DNA]</scope>
</reference>
<feature type="non-terminal residue" evidence="5">
    <location>
        <position position="1"/>
    </location>
</feature>
<dbReference type="InterPro" id="IPR035914">
    <property type="entry name" value="Sperma_CUB_dom_sf"/>
</dbReference>
<dbReference type="AlphaFoldDB" id="A0AAV2IRG1"/>
<feature type="non-terminal residue" evidence="5">
    <location>
        <position position="137"/>
    </location>
</feature>
<dbReference type="InterPro" id="IPR000859">
    <property type="entry name" value="CUB_dom"/>
</dbReference>
<comment type="caution">
    <text evidence="5">The sequence shown here is derived from an EMBL/GenBank/DDBJ whole genome shotgun (WGS) entry which is preliminary data.</text>
</comment>
<dbReference type="EMBL" id="CAXITT010001650">
    <property type="protein sequence ID" value="CAL1548751.1"/>
    <property type="molecule type" value="Genomic_DNA"/>
</dbReference>
<accession>A0AAV2IRG1</accession>
<evidence type="ECO:0000313" key="5">
    <source>
        <dbReference type="EMBL" id="CAL1548751.1"/>
    </source>
</evidence>
<dbReference type="SUPFAM" id="SSF49854">
    <property type="entry name" value="Spermadhesin, CUB domain"/>
    <property type="match status" value="1"/>
</dbReference>
<keyword evidence="6" id="KW-1185">Reference proteome</keyword>
<evidence type="ECO:0000259" key="4">
    <source>
        <dbReference type="PROSITE" id="PS01180"/>
    </source>
</evidence>
<protein>
    <recommendedName>
        <fullName evidence="4">CUB domain-containing protein</fullName>
    </recommendedName>
</protein>
<sequence>ACNKTVNATTTGTIEINNSPMTYWPNAFCTWTLSGMVPNKISLQVLNLPYENFNFTGVCLSDYVEVYDGQNSSSHLLGRYCQDKPVLGTIRSTGNIMHIVFRSDRLNEKGFLKAKYTAYNYPACKQDLTVLNERQII</sequence>
<feature type="disulfide bond" evidence="3">
    <location>
        <begin position="2"/>
        <end position="29"/>
    </location>
</feature>
<evidence type="ECO:0000256" key="1">
    <source>
        <dbReference type="ARBA" id="ARBA00022737"/>
    </source>
</evidence>
<keyword evidence="2 3" id="KW-1015">Disulfide bond</keyword>
<dbReference type="SMART" id="SM00042">
    <property type="entry name" value="CUB"/>
    <property type="match status" value="1"/>
</dbReference>
<evidence type="ECO:0000313" key="6">
    <source>
        <dbReference type="Proteomes" id="UP001497497"/>
    </source>
</evidence>
<dbReference type="CDD" id="cd00041">
    <property type="entry name" value="CUB"/>
    <property type="match status" value="1"/>
</dbReference>
<organism evidence="5 6">
    <name type="scientific">Lymnaea stagnalis</name>
    <name type="common">Great pond snail</name>
    <name type="synonym">Helix stagnalis</name>
    <dbReference type="NCBI Taxonomy" id="6523"/>
    <lineage>
        <taxon>Eukaryota</taxon>
        <taxon>Metazoa</taxon>
        <taxon>Spiralia</taxon>
        <taxon>Lophotrochozoa</taxon>
        <taxon>Mollusca</taxon>
        <taxon>Gastropoda</taxon>
        <taxon>Heterobranchia</taxon>
        <taxon>Euthyneura</taxon>
        <taxon>Panpulmonata</taxon>
        <taxon>Hygrophila</taxon>
        <taxon>Lymnaeoidea</taxon>
        <taxon>Lymnaeidae</taxon>
        <taxon>Lymnaea</taxon>
    </lineage>
</organism>
<dbReference type="Pfam" id="PF00431">
    <property type="entry name" value="CUB"/>
    <property type="match status" value="1"/>
</dbReference>
<dbReference type="Proteomes" id="UP001497497">
    <property type="component" value="Unassembled WGS sequence"/>
</dbReference>
<dbReference type="PROSITE" id="PS01180">
    <property type="entry name" value="CUB"/>
    <property type="match status" value="1"/>
</dbReference>
<keyword evidence="1" id="KW-0677">Repeat</keyword>
<feature type="domain" description="CUB" evidence="4">
    <location>
        <begin position="2"/>
        <end position="119"/>
    </location>
</feature>
<dbReference type="Gene3D" id="2.60.120.290">
    <property type="entry name" value="Spermadhesin, CUB domain"/>
    <property type="match status" value="1"/>
</dbReference>